<dbReference type="GO" id="GO:0004519">
    <property type="term" value="F:endonuclease activity"/>
    <property type="evidence" value="ECO:0007669"/>
    <property type="project" value="UniProtKB-KW"/>
</dbReference>
<gene>
    <name evidence="2" type="ORF">TNCV_5044441</name>
</gene>
<organism evidence="2 3">
    <name type="scientific">Trichonephila clavipes</name>
    <name type="common">Golden silk orbweaver</name>
    <name type="synonym">Nephila clavipes</name>
    <dbReference type="NCBI Taxonomy" id="2585209"/>
    <lineage>
        <taxon>Eukaryota</taxon>
        <taxon>Metazoa</taxon>
        <taxon>Ecdysozoa</taxon>
        <taxon>Arthropoda</taxon>
        <taxon>Chelicerata</taxon>
        <taxon>Arachnida</taxon>
        <taxon>Araneae</taxon>
        <taxon>Araneomorphae</taxon>
        <taxon>Entelegynae</taxon>
        <taxon>Araneoidea</taxon>
        <taxon>Nephilidae</taxon>
        <taxon>Trichonephila</taxon>
    </lineage>
</organism>
<keyword evidence="2" id="KW-0255">Endonuclease</keyword>
<keyword evidence="3" id="KW-1185">Reference proteome</keyword>
<proteinExistence type="predicted"/>
<feature type="region of interest" description="Disordered" evidence="1">
    <location>
        <begin position="1"/>
        <end position="21"/>
    </location>
</feature>
<dbReference type="AlphaFoldDB" id="A0A8X6WIR8"/>
<name>A0A8X6WIR8_TRICX</name>
<keyword evidence="2" id="KW-0540">Nuclease</keyword>
<protein>
    <submittedName>
        <fullName evidence="2">Putative endonuclease-reverse transcriptase</fullName>
    </submittedName>
</protein>
<accession>A0A8X6WIR8</accession>
<evidence type="ECO:0000256" key="1">
    <source>
        <dbReference type="SAM" id="MobiDB-lite"/>
    </source>
</evidence>
<evidence type="ECO:0000313" key="2">
    <source>
        <dbReference type="EMBL" id="GFY35069.1"/>
    </source>
</evidence>
<sequence length="182" mass="21476">MNEDRTTKRVFNAQPNGTRKKGRSNLRWIDGIEKDLLALRTKNWRTLAGRRLAWKRLLEKAWAVEPLRKECRLLLYKSLIRSVLTYASEIRSLTLRDEEALGIFDRKILLCILGGILVKGSWRSSNLELYKIYKQPDIVKFDKLQRLKWVGHLSKMNEDHCCNKIFLAKLMVNRPRGRTLLR</sequence>
<dbReference type="EMBL" id="BMAU01021430">
    <property type="protein sequence ID" value="GFY35069.1"/>
    <property type="molecule type" value="Genomic_DNA"/>
</dbReference>
<comment type="caution">
    <text evidence="2">The sequence shown here is derived from an EMBL/GenBank/DDBJ whole genome shotgun (WGS) entry which is preliminary data.</text>
</comment>
<evidence type="ECO:0000313" key="3">
    <source>
        <dbReference type="Proteomes" id="UP000887159"/>
    </source>
</evidence>
<keyword evidence="2" id="KW-0378">Hydrolase</keyword>
<dbReference type="Proteomes" id="UP000887159">
    <property type="component" value="Unassembled WGS sequence"/>
</dbReference>
<reference evidence="2" key="1">
    <citation type="submission" date="2020-08" db="EMBL/GenBank/DDBJ databases">
        <title>Multicomponent nature underlies the extraordinary mechanical properties of spider dragline silk.</title>
        <authorList>
            <person name="Kono N."/>
            <person name="Nakamura H."/>
            <person name="Mori M."/>
            <person name="Yoshida Y."/>
            <person name="Ohtoshi R."/>
            <person name="Malay A.D."/>
            <person name="Moran D.A.P."/>
            <person name="Tomita M."/>
            <person name="Numata K."/>
            <person name="Arakawa K."/>
        </authorList>
    </citation>
    <scope>NUCLEOTIDE SEQUENCE</scope>
</reference>